<dbReference type="OrthoDB" id="3741380at2759"/>
<name>A0A6A7BQG5_9PLEO</name>
<protein>
    <recommendedName>
        <fullName evidence="3">F-box domain-containing protein</fullName>
    </recommendedName>
</protein>
<proteinExistence type="predicted"/>
<dbReference type="EMBL" id="MU006288">
    <property type="protein sequence ID" value="KAF2857025.1"/>
    <property type="molecule type" value="Genomic_DNA"/>
</dbReference>
<accession>A0A6A7BQG5</accession>
<organism evidence="1 2">
    <name type="scientific">Plenodomus tracheiphilus IPT5</name>
    <dbReference type="NCBI Taxonomy" id="1408161"/>
    <lineage>
        <taxon>Eukaryota</taxon>
        <taxon>Fungi</taxon>
        <taxon>Dikarya</taxon>
        <taxon>Ascomycota</taxon>
        <taxon>Pezizomycotina</taxon>
        <taxon>Dothideomycetes</taxon>
        <taxon>Pleosporomycetidae</taxon>
        <taxon>Pleosporales</taxon>
        <taxon>Pleosporineae</taxon>
        <taxon>Leptosphaeriaceae</taxon>
        <taxon>Plenodomus</taxon>
    </lineage>
</organism>
<gene>
    <name evidence="1" type="ORF">T440DRAFT_16615</name>
</gene>
<reference evidence="1" key="1">
    <citation type="submission" date="2020-01" db="EMBL/GenBank/DDBJ databases">
        <authorList>
            <consortium name="DOE Joint Genome Institute"/>
            <person name="Haridas S."/>
            <person name="Albert R."/>
            <person name="Binder M."/>
            <person name="Bloem J."/>
            <person name="Labutti K."/>
            <person name="Salamov A."/>
            <person name="Andreopoulos B."/>
            <person name="Baker S.E."/>
            <person name="Barry K."/>
            <person name="Bills G."/>
            <person name="Bluhm B.H."/>
            <person name="Cannon C."/>
            <person name="Castanera R."/>
            <person name="Culley D.E."/>
            <person name="Daum C."/>
            <person name="Ezra D."/>
            <person name="Gonzalez J.B."/>
            <person name="Henrissat B."/>
            <person name="Kuo A."/>
            <person name="Liang C."/>
            <person name="Lipzen A."/>
            <person name="Lutzoni F."/>
            <person name="Magnuson J."/>
            <person name="Mondo S."/>
            <person name="Nolan M."/>
            <person name="Ohm R."/>
            <person name="Pangilinan J."/>
            <person name="Park H.-J."/>
            <person name="Ramirez L."/>
            <person name="Alfaro M."/>
            <person name="Sun H."/>
            <person name="Tritt A."/>
            <person name="Yoshinaga Y."/>
            <person name="Zwiers L.-H."/>
            <person name="Turgeon B.G."/>
            <person name="Goodwin S.B."/>
            <person name="Spatafora J.W."/>
            <person name="Crous P.W."/>
            <person name="Grigoriev I.V."/>
        </authorList>
    </citation>
    <scope>NUCLEOTIDE SEQUENCE</scope>
    <source>
        <strain evidence="1">IPT5</strain>
    </source>
</reference>
<evidence type="ECO:0000313" key="2">
    <source>
        <dbReference type="Proteomes" id="UP000799423"/>
    </source>
</evidence>
<evidence type="ECO:0000313" key="1">
    <source>
        <dbReference type="EMBL" id="KAF2857025.1"/>
    </source>
</evidence>
<keyword evidence="2" id="KW-1185">Reference proteome</keyword>
<evidence type="ECO:0008006" key="3">
    <source>
        <dbReference type="Google" id="ProtNLM"/>
    </source>
</evidence>
<sequence>MTTTTSRLLLPYLPPELRNEVYSYLSKHDANSTTSMAQFLPSPLKHYECKHTSVKITPVHYGCTSLLALQEHHFLEGHEYYTWLKNNALEIQISIVFRHRVNTFAQADWNRKIESHLRKLLKQHEWLSKVARYDVLIHWEPSDGMLRSRKKKATGQIPRDMVKTLTMLMDEKVKREHGCVKVKLLLAHRIAVEHVLHGTKFGLGWFAMALSDDDIKEVVTEAWKTQHLVVTRHGVLGSISALVPEKIGKISASKNGYGREIAVGAGHLLMKKTFRANEVVGAVWGDAQIEGSSGPDPILFQMIEDCLGK</sequence>
<dbReference type="AlphaFoldDB" id="A0A6A7BQG5"/>
<dbReference type="Proteomes" id="UP000799423">
    <property type="component" value="Unassembled WGS sequence"/>
</dbReference>